<geneLocation type="plasmid" evidence="1 2">
    <name>pBVIE01</name>
</geneLocation>
<gene>
    <name evidence="1" type="ordered locus">Bcep1808_7021</name>
</gene>
<dbReference type="Proteomes" id="UP000002287">
    <property type="component" value="Plasmid pBVIE01"/>
</dbReference>
<name>A4JUF4_BURVG</name>
<sequence length="280" mass="31930">MSYFVKAVDRRSRKAMISFLENHERYNTLNSNNRSTSYAHCIKFHRLGLTSEQVDAAYKLLGVEDYWDHIDEPIANFTRAMHGDYTIGTNGRSGGYLVVYHSRYESTEHKSWCPSCGQRNFKRVARPLEGAEAIIGAEILRSNSAWFDKVYLGQSAIQALTLSDDEKLTLIARLKRELKDCTLGNRCGRCGAEGDRGRVNFAQSPRHLVTYSGRALDQDEDFTEWSIDQLRRRVELVTAFDQACDEIRSAFIDLLEEYTPVEKTVMVPKKVTVLEPRASA</sequence>
<organism evidence="1 2">
    <name type="scientific">Burkholderia vietnamiensis (strain G4 / LMG 22486)</name>
    <name type="common">Burkholderia cepacia (strain R1808)</name>
    <dbReference type="NCBI Taxonomy" id="269482"/>
    <lineage>
        <taxon>Bacteria</taxon>
        <taxon>Pseudomonadati</taxon>
        <taxon>Pseudomonadota</taxon>
        <taxon>Betaproteobacteria</taxon>
        <taxon>Burkholderiales</taxon>
        <taxon>Burkholderiaceae</taxon>
        <taxon>Burkholderia</taxon>
        <taxon>Burkholderia cepacia complex</taxon>
    </lineage>
</organism>
<proteinExistence type="predicted"/>
<dbReference type="KEGG" id="bvi:Bcep1808_7021"/>
<evidence type="ECO:0000313" key="1">
    <source>
        <dbReference type="EMBL" id="ABO59907.1"/>
    </source>
</evidence>
<dbReference type="HOGENOM" id="CLU_1032999_0_0_4"/>
<accession>A4JUF4</accession>
<evidence type="ECO:0000313" key="2">
    <source>
        <dbReference type="Proteomes" id="UP000002287"/>
    </source>
</evidence>
<reference evidence="1 2" key="1">
    <citation type="submission" date="2007-03" db="EMBL/GenBank/DDBJ databases">
        <title>Complete sequence of plasmid pBVIE01 of Burkholderia vietnamiensis G4.</title>
        <authorList>
            <consortium name="US DOE Joint Genome Institute"/>
            <person name="Copeland A."/>
            <person name="Lucas S."/>
            <person name="Lapidus A."/>
            <person name="Barry K."/>
            <person name="Detter J.C."/>
            <person name="Glavina del Rio T."/>
            <person name="Hammon N."/>
            <person name="Israni S."/>
            <person name="Dalin E."/>
            <person name="Tice H."/>
            <person name="Pitluck S."/>
            <person name="Chain P."/>
            <person name="Malfatti S."/>
            <person name="Shin M."/>
            <person name="Vergez L."/>
            <person name="Schmutz J."/>
            <person name="Larimer F."/>
            <person name="Land M."/>
            <person name="Hauser L."/>
            <person name="Kyrpides N."/>
            <person name="Tiedje J."/>
            <person name="Richardson P."/>
        </authorList>
    </citation>
    <scope>NUCLEOTIDE SEQUENCE [LARGE SCALE GENOMIC DNA]</scope>
    <source>
        <strain evidence="2">G4 / LMG 22486</strain>
        <plasmid evidence="1 2">pBVIE01</plasmid>
    </source>
</reference>
<keyword evidence="1" id="KW-0614">Plasmid</keyword>
<dbReference type="EMBL" id="CP000617">
    <property type="protein sequence ID" value="ABO59907.1"/>
    <property type="molecule type" value="Genomic_DNA"/>
</dbReference>
<dbReference type="AlphaFoldDB" id="A4JUF4"/>
<protein>
    <submittedName>
        <fullName evidence="1">Uncharacterized protein</fullName>
    </submittedName>
</protein>